<sequence length="736" mass="78804">MGGGGKGGGGSSTYVVGHRYYAGLHLALCHGPVDAVTRIIVGERTAWSGSITSSQTIYINAPELFGGESREGGVQGYVEIKMGGPAETVSGYLQQMLGSIIPAFRGVVSLIAQQCLLSAMNPYVKPWSVEARRIPAPAALGGGNINNDANPSHIIYECLNNATWGLGYAASEIDATSFQAAANTLASEQYGLSILWDREQPLEEFIAEVLRHIDGTLYVHPRTGKFVLKLARADYTVSSLLVLDASNILELESFSRPAESELVNQVTVRYRDRSTDKDGAITVHDLAALELAGGVVSSVTVDYPGVANGSLASRVALGDLKQLSVPLAKATLIANRQAANLNIGDVFKFTWPEFGIAQLVMRVVRISYGTLTDGRVRIECVEDIFGLPSASYVSPTPTSWLSPLTSPAPVPYRRLAEAPWWSVVKRLVGESATARAELDPQGGFLVACASRPSGDSLNVKLLTRQGSAAYAEVETMGFTPNATVTNAIDEQATVLAIGNGQDLDVVKLDTIAYLDNEIVAVKAINLVAGTVTVDRGVLDTVPAAHLAAARLWFADAVEALITEQYLSAETLQVKMLPATGLGRLAESAAPADSYTFAGRMIRPYPPGNVKINNVMWPTVILGQASATWSYRDRMQQTVYLVTQSEANIGPEAGTTYTIRVYGESGALRKTVTGLTTTSWSYLVADEVTDSGLGRLNGKLKIEVEAVRDGYASWQRQTRIFDRAGFGLNYGKYYGGI</sequence>
<dbReference type="InterPro" id="IPR032876">
    <property type="entry name" value="J_dom"/>
</dbReference>
<keyword evidence="3" id="KW-1185">Reference proteome</keyword>
<accession>A0A6F8VHB5</accession>
<dbReference type="AlphaFoldDB" id="A0A6F8VHB5"/>
<proteinExistence type="predicted"/>
<evidence type="ECO:0000313" key="2">
    <source>
        <dbReference type="EMBL" id="BCB28155.1"/>
    </source>
</evidence>
<evidence type="ECO:0000259" key="1">
    <source>
        <dbReference type="Pfam" id="PF13550"/>
    </source>
</evidence>
<reference evidence="3" key="1">
    <citation type="submission" date="2020-03" db="EMBL/GenBank/DDBJ databases">
        <title>Complete genome sequence of sulfur-oxidizing bacterium skT11.</title>
        <authorList>
            <person name="Kanda M."/>
            <person name="Kojima H."/>
            <person name="Fukui M."/>
        </authorList>
    </citation>
    <scope>NUCLEOTIDE SEQUENCE [LARGE SCALE GENOMIC DNA]</scope>
    <source>
        <strain evidence="3">skT11</strain>
    </source>
</reference>
<dbReference type="Proteomes" id="UP000502260">
    <property type="component" value="Chromosome"/>
</dbReference>
<gene>
    <name evidence="2" type="ORF">SKTS_30410</name>
</gene>
<dbReference type="RefSeq" id="WP_173067054.1">
    <property type="nucleotide sequence ID" value="NZ_AP022853.1"/>
</dbReference>
<name>A0A6F8VHB5_9PROT</name>
<dbReference type="Pfam" id="PF13550">
    <property type="entry name" value="Phage-tail_3"/>
    <property type="match status" value="1"/>
</dbReference>
<dbReference type="EMBL" id="AP022853">
    <property type="protein sequence ID" value="BCB28155.1"/>
    <property type="molecule type" value="Genomic_DNA"/>
</dbReference>
<dbReference type="KEGG" id="slac:SKTS_30410"/>
<feature type="domain" description="Tip attachment protein J" evidence="1">
    <location>
        <begin position="199"/>
        <end position="367"/>
    </location>
</feature>
<organism evidence="2 3">
    <name type="scientific">Sulfurimicrobium lacus</name>
    <dbReference type="NCBI Taxonomy" id="2715678"/>
    <lineage>
        <taxon>Bacteria</taxon>
        <taxon>Pseudomonadati</taxon>
        <taxon>Pseudomonadota</taxon>
        <taxon>Betaproteobacteria</taxon>
        <taxon>Nitrosomonadales</taxon>
        <taxon>Sulfuricellaceae</taxon>
        <taxon>Sulfurimicrobium</taxon>
    </lineage>
</organism>
<evidence type="ECO:0000313" key="3">
    <source>
        <dbReference type="Proteomes" id="UP000502260"/>
    </source>
</evidence>
<protein>
    <recommendedName>
        <fullName evidence="1">Tip attachment protein J domain-containing protein</fullName>
    </recommendedName>
</protein>